<dbReference type="PANTHER" id="PTHR46890">
    <property type="entry name" value="NON-LTR RETROLELEMENT REVERSE TRANSCRIPTASE-LIKE PROTEIN-RELATED"/>
    <property type="match status" value="1"/>
</dbReference>
<dbReference type="InterPro" id="IPR000477">
    <property type="entry name" value="RT_dom"/>
</dbReference>
<dbReference type="OrthoDB" id="998851at2759"/>
<dbReference type="CDD" id="cd01650">
    <property type="entry name" value="RT_nLTR_like"/>
    <property type="match status" value="1"/>
</dbReference>
<keyword evidence="2" id="KW-0808">Transferase</keyword>
<comment type="caution">
    <text evidence="2">The sequence shown here is derived from an EMBL/GenBank/DDBJ whole genome shotgun (WGS) entry which is preliminary data.</text>
</comment>
<dbReference type="Pfam" id="PF00078">
    <property type="entry name" value="RVT_1"/>
    <property type="match status" value="1"/>
</dbReference>
<accession>A0A5B6UV06</accession>
<sequence>MWLLEESCEDEVQYLWNMNKQIKIPDRLYAISKGLRNWALRIRREKNCNINSLKCRLNALYNALPDDENLEEIIKAKLDLNLEIDKTELYWEQRARSNWLKYGDRNTSFFHSLASTKCRLNKIMRIKGEDGSFITDEDEMMKTAVNYFKDLFTSSRQSNDDTVYEGVPSRISSSMNEHLLRDFKVEEINEALREMGLTKAPGYDGFYVVFLQKLRHIIGQDVAKYCLQVLNREISLNEVNFTNIILIPKVSDADMMSLFCPISLCSALYKIISKTIANRLKMVLDQCIDHAQGAFVPGRLIWIIVKGKKGSFALKLDMSKTYNRVEWGFLEGMIEKMGFATKWISLVMHCITSVSYTVSVNGFSSERFSSKGDYAKMGNLKGVKVCRESPTVTHLFFADDSIVFGDANEIGGRVLLDILRRYETVSRQKINLDKSQIFFLQWLGEERRMPFNIFFRLEGLDYYLKEEKKFSLRRSFKQFLLIRCLVSCFQRRFVRSFRVL</sequence>
<keyword evidence="2" id="KW-0548">Nucleotidyltransferase</keyword>
<keyword evidence="3" id="KW-1185">Reference proteome</keyword>
<feature type="domain" description="Reverse transcriptase" evidence="1">
    <location>
        <begin position="258"/>
        <end position="367"/>
    </location>
</feature>
<dbReference type="PANTHER" id="PTHR46890:SF48">
    <property type="entry name" value="RNA-DIRECTED DNA POLYMERASE"/>
    <property type="match status" value="1"/>
</dbReference>
<name>A0A5B6UV06_9ROSI</name>
<dbReference type="Proteomes" id="UP000325315">
    <property type="component" value="Unassembled WGS sequence"/>
</dbReference>
<dbReference type="InterPro" id="IPR052343">
    <property type="entry name" value="Retrotransposon-Effector_Assoc"/>
</dbReference>
<dbReference type="EMBL" id="SMMG02000009">
    <property type="protein sequence ID" value="KAA3460797.1"/>
    <property type="molecule type" value="Genomic_DNA"/>
</dbReference>
<dbReference type="GO" id="GO:0003964">
    <property type="term" value="F:RNA-directed DNA polymerase activity"/>
    <property type="evidence" value="ECO:0007669"/>
    <property type="project" value="UniProtKB-KW"/>
</dbReference>
<gene>
    <name evidence="2" type="ORF">EPI10_027424</name>
</gene>
<keyword evidence="2" id="KW-0695">RNA-directed DNA polymerase</keyword>
<protein>
    <submittedName>
        <fullName evidence="2">Reverse transcriptase</fullName>
    </submittedName>
</protein>
<organism evidence="2 3">
    <name type="scientific">Gossypium australe</name>
    <dbReference type="NCBI Taxonomy" id="47621"/>
    <lineage>
        <taxon>Eukaryota</taxon>
        <taxon>Viridiplantae</taxon>
        <taxon>Streptophyta</taxon>
        <taxon>Embryophyta</taxon>
        <taxon>Tracheophyta</taxon>
        <taxon>Spermatophyta</taxon>
        <taxon>Magnoliopsida</taxon>
        <taxon>eudicotyledons</taxon>
        <taxon>Gunneridae</taxon>
        <taxon>Pentapetalae</taxon>
        <taxon>rosids</taxon>
        <taxon>malvids</taxon>
        <taxon>Malvales</taxon>
        <taxon>Malvaceae</taxon>
        <taxon>Malvoideae</taxon>
        <taxon>Gossypium</taxon>
    </lineage>
</organism>
<dbReference type="AlphaFoldDB" id="A0A5B6UV06"/>
<reference evidence="3" key="1">
    <citation type="journal article" date="2019" name="Plant Biotechnol. J.">
        <title>Genome sequencing of the Australian wild diploid species Gossypium australe highlights disease resistance and delayed gland morphogenesis.</title>
        <authorList>
            <person name="Cai Y."/>
            <person name="Cai X."/>
            <person name="Wang Q."/>
            <person name="Wang P."/>
            <person name="Zhang Y."/>
            <person name="Cai C."/>
            <person name="Xu Y."/>
            <person name="Wang K."/>
            <person name="Zhou Z."/>
            <person name="Wang C."/>
            <person name="Geng S."/>
            <person name="Li B."/>
            <person name="Dong Q."/>
            <person name="Hou Y."/>
            <person name="Wang H."/>
            <person name="Ai P."/>
            <person name="Liu Z."/>
            <person name="Yi F."/>
            <person name="Sun M."/>
            <person name="An G."/>
            <person name="Cheng J."/>
            <person name="Zhang Y."/>
            <person name="Shi Q."/>
            <person name="Xie Y."/>
            <person name="Shi X."/>
            <person name="Chang Y."/>
            <person name="Huang F."/>
            <person name="Chen Y."/>
            <person name="Hong S."/>
            <person name="Mi L."/>
            <person name="Sun Q."/>
            <person name="Zhang L."/>
            <person name="Zhou B."/>
            <person name="Peng R."/>
            <person name="Zhang X."/>
            <person name="Liu F."/>
        </authorList>
    </citation>
    <scope>NUCLEOTIDE SEQUENCE [LARGE SCALE GENOMIC DNA]</scope>
    <source>
        <strain evidence="3">cv. PA1801</strain>
    </source>
</reference>
<proteinExistence type="predicted"/>
<evidence type="ECO:0000259" key="1">
    <source>
        <dbReference type="Pfam" id="PF00078"/>
    </source>
</evidence>
<evidence type="ECO:0000313" key="3">
    <source>
        <dbReference type="Proteomes" id="UP000325315"/>
    </source>
</evidence>
<evidence type="ECO:0000313" key="2">
    <source>
        <dbReference type="EMBL" id="KAA3460797.1"/>
    </source>
</evidence>